<keyword evidence="1" id="KW-0812">Transmembrane</keyword>
<evidence type="ECO:0000313" key="4">
    <source>
        <dbReference type="Proteomes" id="UP000319209"/>
    </source>
</evidence>
<dbReference type="Proteomes" id="UP000319209">
    <property type="component" value="Chromosome"/>
</dbReference>
<keyword evidence="1" id="KW-0472">Membrane</keyword>
<evidence type="ECO:0000259" key="2">
    <source>
        <dbReference type="Pfam" id="PF00144"/>
    </source>
</evidence>
<dbReference type="InterPro" id="IPR050789">
    <property type="entry name" value="Diverse_Enzym_Activities"/>
</dbReference>
<sequence length="447" mass="50425">MKKILKGIGLLFLIGIVVTIYLNYPKLNFITGFASKSVCSCTFVANRSLASIERGDNDFSPINLATNTIDFKNQSVTSTVFGLKARTAIYKAGLGCILIPEDSDHTLLNVKPKRDKSSKNLPFPYGDLPQKDTVFTNVDYSVLNQAVQHAFDLNHEKLKRTRAVLVVYKDHIIAEQYADGFNKDTKILGWSMTKSITSAIVGILEKQGRVSRNQSHLFKAWENDKRATITLNNLLQMNSGLAWEEDYNNISDVTKMLFLREDMPKIPLEKPLEGTPNKNWSYSSGTTNLISGFIRNQFKTNQDYLDFWYAALIDKIGMHSMTLETDLKGHFVGSSYGWATARDWSKFGLLYLHNGLWNGEQILTKDWVEYTKTPTPTSNGIYGAQFWLNAGGRYPHVPKDLFSCNGYQGQQISIIPSKDIVIVRFGLVEDPKFSFNTFLSEILSAIN</sequence>
<dbReference type="Pfam" id="PF00144">
    <property type="entry name" value="Beta-lactamase"/>
    <property type="match status" value="1"/>
</dbReference>
<dbReference type="InterPro" id="IPR012338">
    <property type="entry name" value="Beta-lactam/transpept-like"/>
</dbReference>
<keyword evidence="3" id="KW-0378">Hydrolase</keyword>
<name>A0A516GV88_9FLAO</name>
<dbReference type="EMBL" id="CP041637">
    <property type="protein sequence ID" value="QDO95438.1"/>
    <property type="molecule type" value="Genomic_DNA"/>
</dbReference>
<keyword evidence="4" id="KW-1185">Reference proteome</keyword>
<dbReference type="AlphaFoldDB" id="A0A516GV88"/>
<feature type="domain" description="Beta-lactamase-related" evidence="2">
    <location>
        <begin position="163"/>
        <end position="424"/>
    </location>
</feature>
<dbReference type="KEGG" id="fop:FNB79_16160"/>
<evidence type="ECO:0000256" key="1">
    <source>
        <dbReference type="SAM" id="Phobius"/>
    </source>
</evidence>
<keyword evidence="1" id="KW-1133">Transmembrane helix</keyword>
<dbReference type="PANTHER" id="PTHR43283:SF7">
    <property type="entry name" value="BETA-LACTAMASE-RELATED DOMAIN-CONTAINING PROTEIN"/>
    <property type="match status" value="1"/>
</dbReference>
<protein>
    <submittedName>
        <fullName evidence="3">Serine hydrolase</fullName>
    </submittedName>
</protein>
<dbReference type="Gene3D" id="3.40.710.10">
    <property type="entry name" value="DD-peptidase/beta-lactamase superfamily"/>
    <property type="match status" value="1"/>
</dbReference>
<reference evidence="3 4" key="1">
    <citation type="submission" date="2019-07" db="EMBL/GenBank/DDBJ databases">
        <title>Genome sequencing for Formosa sp. PS13.</title>
        <authorList>
            <person name="Park S.-J."/>
        </authorList>
    </citation>
    <scope>NUCLEOTIDE SEQUENCE [LARGE SCALE GENOMIC DNA]</scope>
    <source>
        <strain evidence="3 4">PS13</strain>
    </source>
</reference>
<dbReference type="RefSeq" id="WP_143382344.1">
    <property type="nucleotide sequence ID" value="NZ_CP041637.1"/>
</dbReference>
<dbReference type="InterPro" id="IPR001466">
    <property type="entry name" value="Beta-lactam-related"/>
</dbReference>
<feature type="transmembrane region" description="Helical" evidence="1">
    <location>
        <begin position="7"/>
        <end position="24"/>
    </location>
</feature>
<dbReference type="OrthoDB" id="9773047at2"/>
<gene>
    <name evidence="3" type="ORF">FNB79_16160</name>
</gene>
<dbReference type="SUPFAM" id="SSF56601">
    <property type="entry name" value="beta-lactamase/transpeptidase-like"/>
    <property type="match status" value="1"/>
</dbReference>
<dbReference type="PANTHER" id="PTHR43283">
    <property type="entry name" value="BETA-LACTAMASE-RELATED"/>
    <property type="match status" value="1"/>
</dbReference>
<evidence type="ECO:0000313" key="3">
    <source>
        <dbReference type="EMBL" id="QDO95438.1"/>
    </source>
</evidence>
<accession>A0A516GV88</accession>
<proteinExistence type="predicted"/>
<organism evidence="3 4">
    <name type="scientific">Formosa sediminum</name>
    <dbReference type="NCBI Taxonomy" id="2594004"/>
    <lineage>
        <taxon>Bacteria</taxon>
        <taxon>Pseudomonadati</taxon>
        <taxon>Bacteroidota</taxon>
        <taxon>Flavobacteriia</taxon>
        <taxon>Flavobacteriales</taxon>
        <taxon>Flavobacteriaceae</taxon>
        <taxon>Formosa</taxon>
    </lineage>
</organism>
<dbReference type="GO" id="GO:0016787">
    <property type="term" value="F:hydrolase activity"/>
    <property type="evidence" value="ECO:0007669"/>
    <property type="project" value="UniProtKB-KW"/>
</dbReference>